<gene>
    <name evidence="3" type="ORF">UFOPK2032_00888</name>
</gene>
<comment type="similarity">
    <text evidence="1">Belongs to the peptidase S13 family.</text>
</comment>
<dbReference type="NCBIfam" id="TIGR00666">
    <property type="entry name" value="PBP4"/>
    <property type="match status" value="1"/>
</dbReference>
<dbReference type="PRINTS" id="PR00922">
    <property type="entry name" value="DADACBPTASE3"/>
</dbReference>
<proteinExistence type="inferred from homology"/>
<dbReference type="InterPro" id="IPR012338">
    <property type="entry name" value="Beta-lactam/transpept-like"/>
</dbReference>
<dbReference type="InterPro" id="IPR000667">
    <property type="entry name" value="Peptidase_S13"/>
</dbReference>
<dbReference type="AlphaFoldDB" id="A0A6J6JEE9"/>
<organism evidence="3">
    <name type="scientific">freshwater metagenome</name>
    <dbReference type="NCBI Taxonomy" id="449393"/>
    <lineage>
        <taxon>unclassified sequences</taxon>
        <taxon>metagenomes</taxon>
        <taxon>ecological metagenomes</taxon>
    </lineage>
</organism>
<name>A0A6J6JEE9_9ZZZZ</name>
<dbReference type="GO" id="GO:0004185">
    <property type="term" value="F:serine-type carboxypeptidase activity"/>
    <property type="evidence" value="ECO:0007669"/>
    <property type="project" value="InterPro"/>
</dbReference>
<dbReference type="Pfam" id="PF02113">
    <property type="entry name" value="Peptidase_S13"/>
    <property type="match status" value="2"/>
</dbReference>
<dbReference type="Gene3D" id="3.40.710.10">
    <property type="entry name" value="DD-peptidase/beta-lactamase superfamily"/>
    <property type="match status" value="2"/>
</dbReference>
<dbReference type="SUPFAM" id="SSF56601">
    <property type="entry name" value="beta-lactamase/transpeptidase-like"/>
    <property type="match status" value="1"/>
</dbReference>
<accession>A0A6J6JEE9</accession>
<evidence type="ECO:0000256" key="2">
    <source>
        <dbReference type="ARBA" id="ARBA00022801"/>
    </source>
</evidence>
<sequence length="446" mass="48042">MRRSIWKILLVGILSVVLSNSFVPIGFANPKDEPADGTTAPVACTATKAMKQKTLGKFHAYVVNVDTGEVLMDLRGEELTPSASVMKTLTAVSALRKLPAEYRAVTQVLAIPDDPSTIIFKGGGDFTLSRLVPGEASVYSKPPRIRTLANLVLNQLSPEVPITKIILDDTFFSGQQWNPDWPAKYRKLGYVSNITAIQSDGDRIQPNRLISSYSFRRGKEPVLTAGQSFKEFLGERAAGAELVVAEAPADAFVIGQVQSQDMRQSWLGHMLTHSDNTAAEFIARHAAKAAGLEGNIEGANHVIKQSLREIGLKPKTFVIRDASGLSAENRVHAKLLAELMVKVAKGENGLDALMQWMPIAGQTGTLRYRFQGASAIARGNVIAKTGYIPGLYGLSGIVNAVDGSELAFAMFARADPENGLSVTYTAQAAIDRVVARLFSCGASLTR</sequence>
<evidence type="ECO:0000313" key="3">
    <source>
        <dbReference type="EMBL" id="CAB4635045.1"/>
    </source>
</evidence>
<dbReference type="GO" id="GO:0000270">
    <property type="term" value="P:peptidoglycan metabolic process"/>
    <property type="evidence" value="ECO:0007669"/>
    <property type="project" value="TreeGrafter"/>
</dbReference>
<keyword evidence="2" id="KW-0378">Hydrolase</keyword>
<dbReference type="PANTHER" id="PTHR30023:SF0">
    <property type="entry name" value="PENICILLIN-SENSITIVE CARBOXYPEPTIDASE A"/>
    <property type="match status" value="1"/>
</dbReference>
<protein>
    <submittedName>
        <fullName evidence="3">Unannotated protein</fullName>
    </submittedName>
</protein>
<dbReference type="PANTHER" id="PTHR30023">
    <property type="entry name" value="D-ALANYL-D-ALANINE CARBOXYPEPTIDASE"/>
    <property type="match status" value="1"/>
</dbReference>
<evidence type="ECO:0000256" key="1">
    <source>
        <dbReference type="ARBA" id="ARBA00006096"/>
    </source>
</evidence>
<reference evidence="3" key="1">
    <citation type="submission" date="2020-05" db="EMBL/GenBank/DDBJ databases">
        <authorList>
            <person name="Chiriac C."/>
            <person name="Salcher M."/>
            <person name="Ghai R."/>
            <person name="Kavagutti S V."/>
        </authorList>
    </citation>
    <scope>NUCLEOTIDE SEQUENCE</scope>
</reference>
<dbReference type="EMBL" id="CAEZVM010000036">
    <property type="protein sequence ID" value="CAB4635045.1"/>
    <property type="molecule type" value="Genomic_DNA"/>
</dbReference>
<dbReference type="GO" id="GO:0006508">
    <property type="term" value="P:proteolysis"/>
    <property type="evidence" value="ECO:0007669"/>
    <property type="project" value="InterPro"/>
</dbReference>